<dbReference type="InterPro" id="IPR008969">
    <property type="entry name" value="CarboxyPept-like_regulatory"/>
</dbReference>
<evidence type="ECO:0000313" key="11">
    <source>
        <dbReference type="EMBL" id="QCK16617.1"/>
    </source>
</evidence>
<dbReference type="Pfam" id="PF03544">
    <property type="entry name" value="TonB_C"/>
    <property type="match status" value="2"/>
</dbReference>
<protein>
    <recommendedName>
        <fullName evidence="10">TonB C-terminal domain-containing protein</fullName>
    </recommendedName>
</protein>
<dbReference type="Proteomes" id="UP000298616">
    <property type="component" value="Chromosome"/>
</dbReference>
<evidence type="ECO:0000256" key="7">
    <source>
        <dbReference type="ARBA" id="ARBA00022927"/>
    </source>
</evidence>
<evidence type="ECO:0000256" key="4">
    <source>
        <dbReference type="ARBA" id="ARBA00022475"/>
    </source>
</evidence>
<dbReference type="GO" id="GO:0015031">
    <property type="term" value="P:protein transport"/>
    <property type="evidence" value="ECO:0007669"/>
    <property type="project" value="UniProtKB-KW"/>
</dbReference>
<feature type="domain" description="TonB C-terminal" evidence="10">
    <location>
        <begin position="258"/>
        <end position="354"/>
    </location>
</feature>
<reference evidence="11 12" key="1">
    <citation type="submission" date="2018-04" db="EMBL/GenBank/DDBJ databases">
        <title>Complete genome uncultured novel isolate.</title>
        <authorList>
            <person name="Merlino G."/>
        </authorList>
    </citation>
    <scope>NUCLEOTIDE SEQUENCE [LARGE SCALE GENOMIC DNA]</scope>
    <source>
        <strain evidence="12">R1DC9</strain>
    </source>
</reference>
<proteinExistence type="inferred from homology"/>
<dbReference type="AlphaFoldDB" id="A0A4D7JPQ8"/>
<keyword evidence="3" id="KW-0813">Transport</keyword>
<organism evidence="11 12">
    <name type="scientific">Mangrovivirga cuniculi</name>
    <dbReference type="NCBI Taxonomy" id="2715131"/>
    <lineage>
        <taxon>Bacteria</taxon>
        <taxon>Pseudomonadati</taxon>
        <taxon>Bacteroidota</taxon>
        <taxon>Cytophagia</taxon>
        <taxon>Cytophagales</taxon>
        <taxon>Mangrovivirgaceae</taxon>
        <taxon>Mangrovivirga</taxon>
    </lineage>
</organism>
<dbReference type="Gene3D" id="3.30.1150.10">
    <property type="match status" value="2"/>
</dbReference>
<dbReference type="GO" id="GO:0055085">
    <property type="term" value="P:transmembrane transport"/>
    <property type="evidence" value="ECO:0007669"/>
    <property type="project" value="InterPro"/>
</dbReference>
<comment type="subcellular location">
    <subcellularLocation>
        <location evidence="1">Cell inner membrane</location>
        <topology evidence="1">Single-pass membrane protein</topology>
        <orientation evidence="1">Periplasmic side</orientation>
    </subcellularLocation>
</comment>
<dbReference type="KEGG" id="fpf:DCC35_18715"/>
<evidence type="ECO:0000256" key="3">
    <source>
        <dbReference type="ARBA" id="ARBA00022448"/>
    </source>
</evidence>
<evidence type="ECO:0000256" key="9">
    <source>
        <dbReference type="ARBA" id="ARBA00023136"/>
    </source>
</evidence>
<dbReference type="EMBL" id="CP028923">
    <property type="protein sequence ID" value="QCK16617.1"/>
    <property type="molecule type" value="Genomic_DNA"/>
</dbReference>
<evidence type="ECO:0000313" key="12">
    <source>
        <dbReference type="Proteomes" id="UP000298616"/>
    </source>
</evidence>
<evidence type="ECO:0000259" key="10">
    <source>
        <dbReference type="PROSITE" id="PS52015"/>
    </source>
</evidence>
<keyword evidence="12" id="KW-1185">Reference proteome</keyword>
<keyword evidence="9" id="KW-0472">Membrane</keyword>
<name>A0A4D7JPQ8_9BACT</name>
<accession>A0A4D7JPQ8</accession>
<dbReference type="NCBIfam" id="TIGR01352">
    <property type="entry name" value="tonB_Cterm"/>
    <property type="match status" value="1"/>
</dbReference>
<dbReference type="PROSITE" id="PS52015">
    <property type="entry name" value="TONB_CTD"/>
    <property type="match status" value="2"/>
</dbReference>
<comment type="similarity">
    <text evidence="2">Belongs to the TonB family.</text>
</comment>
<dbReference type="GO" id="GO:0098797">
    <property type="term" value="C:plasma membrane protein complex"/>
    <property type="evidence" value="ECO:0007669"/>
    <property type="project" value="TreeGrafter"/>
</dbReference>
<dbReference type="InterPro" id="IPR051045">
    <property type="entry name" value="TonB-dependent_transducer"/>
</dbReference>
<sequence length="462" mass="52469">MSLKKSLFCSFNYFYNTMNIRIIFLGLLLIPVLGISQSRTITGRLLDSETKQPVRYAEININDGDSILVTNHLGYFQTEYEYGDKLMASHIGYETSEIPVPESSSFAVLMNKSYTDLGQMTFDEKELAESGITREIHANELDSGKNNVKYKESWQEFYADFIEMVTSAPTFKDSLGAYTLEVYFTVNEKGQVRDILIDDTKSYQAFQQKGLIEESLMNLNSWIPATQNGINTSQSFKVSIISVEKVFTLVEESAKFPGGMDAWYNYLKDELNYPSDARRLGIQGRVYVEFVVQRDGGLTNIKIAKGIGGGCDEEVIRIIKNSPNWIPAYYKGEPVVSKTIFPVTFKLDYGDGRSNSTPKLQDYLRSNVRYPAQARRMGIEGTLYVFFHVNKRGVMSDLKIINDIGANCGAELLTQMKNVPPVMIKNLKQGVNILPVTFGLHDPPEKRKKLMYLKITTYWKSW</sequence>
<dbReference type="InterPro" id="IPR037682">
    <property type="entry name" value="TonB_C"/>
</dbReference>
<gene>
    <name evidence="11" type="ORF">DCC35_18715</name>
</gene>
<evidence type="ECO:0000256" key="6">
    <source>
        <dbReference type="ARBA" id="ARBA00022692"/>
    </source>
</evidence>
<feature type="domain" description="TonB C-terminal" evidence="10">
    <location>
        <begin position="355"/>
        <end position="447"/>
    </location>
</feature>
<keyword evidence="8" id="KW-1133">Transmembrane helix</keyword>
<keyword evidence="4" id="KW-1003">Cell membrane</keyword>
<evidence type="ECO:0000256" key="1">
    <source>
        <dbReference type="ARBA" id="ARBA00004383"/>
    </source>
</evidence>
<evidence type="ECO:0000256" key="8">
    <source>
        <dbReference type="ARBA" id="ARBA00022989"/>
    </source>
</evidence>
<dbReference type="InterPro" id="IPR006260">
    <property type="entry name" value="TonB/TolA_C"/>
</dbReference>
<evidence type="ECO:0000256" key="5">
    <source>
        <dbReference type="ARBA" id="ARBA00022519"/>
    </source>
</evidence>
<keyword evidence="5" id="KW-0997">Cell inner membrane</keyword>
<dbReference type="SUPFAM" id="SSF49464">
    <property type="entry name" value="Carboxypeptidase regulatory domain-like"/>
    <property type="match status" value="1"/>
</dbReference>
<keyword evidence="7" id="KW-0653">Protein transport</keyword>
<keyword evidence="6" id="KW-0812">Transmembrane</keyword>
<evidence type="ECO:0000256" key="2">
    <source>
        <dbReference type="ARBA" id="ARBA00006555"/>
    </source>
</evidence>
<dbReference type="PANTHER" id="PTHR33446:SF2">
    <property type="entry name" value="PROTEIN TONB"/>
    <property type="match status" value="1"/>
</dbReference>
<dbReference type="SUPFAM" id="SSF74653">
    <property type="entry name" value="TolA/TonB C-terminal domain"/>
    <property type="match status" value="2"/>
</dbReference>
<dbReference type="GO" id="GO:0031992">
    <property type="term" value="F:energy transducer activity"/>
    <property type="evidence" value="ECO:0007669"/>
    <property type="project" value="TreeGrafter"/>
</dbReference>
<dbReference type="OrthoDB" id="9812355at2"/>
<dbReference type="PANTHER" id="PTHR33446">
    <property type="entry name" value="PROTEIN TONB-RELATED"/>
    <property type="match status" value="1"/>
</dbReference>